<proteinExistence type="predicted"/>
<protein>
    <submittedName>
        <fullName evidence="1">Uncharacterized protein</fullName>
    </submittedName>
</protein>
<dbReference type="Proteomes" id="UP001140234">
    <property type="component" value="Unassembled WGS sequence"/>
</dbReference>
<feature type="non-terminal residue" evidence="1">
    <location>
        <position position="1"/>
    </location>
</feature>
<organism evidence="1 2">
    <name type="scientific">Coemansia nantahalensis</name>
    <dbReference type="NCBI Taxonomy" id="2789366"/>
    <lineage>
        <taxon>Eukaryota</taxon>
        <taxon>Fungi</taxon>
        <taxon>Fungi incertae sedis</taxon>
        <taxon>Zoopagomycota</taxon>
        <taxon>Kickxellomycotina</taxon>
        <taxon>Kickxellomycetes</taxon>
        <taxon>Kickxellales</taxon>
        <taxon>Kickxellaceae</taxon>
        <taxon>Coemansia</taxon>
    </lineage>
</organism>
<comment type="caution">
    <text evidence="1">The sequence shown here is derived from an EMBL/GenBank/DDBJ whole genome shotgun (WGS) entry which is preliminary data.</text>
</comment>
<name>A0ACC1JPB6_9FUNG</name>
<gene>
    <name evidence="1" type="ORF">IWQ57_005082</name>
</gene>
<keyword evidence="2" id="KW-1185">Reference proteome</keyword>
<dbReference type="EMBL" id="JANBUJ010002269">
    <property type="protein sequence ID" value="KAJ2764662.1"/>
    <property type="molecule type" value="Genomic_DNA"/>
</dbReference>
<accession>A0ACC1JPB6</accession>
<evidence type="ECO:0000313" key="1">
    <source>
        <dbReference type="EMBL" id="KAJ2764662.1"/>
    </source>
</evidence>
<sequence length="296" mass="32463">HAAAPHWIATGNTAGIAQLMRRHREEILQLAPHLLHDYHAKARESTIRVAGKEGKNECILSGDGYRRAYIGATTYPRSCTHLRGTCQIATLLLHLGFLTMGPGSVLRIPNGEIQGAWEDANANALFGVATKGERDASRARLVDQLFDGDVTEFTELMRSATMFVAHPDTMSQMGLLTFAKVLRSSLGAVFGRDASVATVDESESGAGMLGAVITFNPMRRNRDRLHVAIEMVPIRDSDTKALALSMAKVRALALKGLDQVAEKGRVRCHELQPLQLMLSWRLVIEMRAVWWTASPA</sequence>
<reference evidence="1" key="1">
    <citation type="submission" date="2022-07" db="EMBL/GenBank/DDBJ databases">
        <title>Phylogenomic reconstructions and comparative analyses of Kickxellomycotina fungi.</title>
        <authorList>
            <person name="Reynolds N.K."/>
            <person name="Stajich J.E."/>
            <person name="Barry K."/>
            <person name="Grigoriev I.V."/>
            <person name="Crous P."/>
            <person name="Smith M.E."/>
        </authorList>
    </citation>
    <scope>NUCLEOTIDE SEQUENCE</scope>
    <source>
        <strain evidence="1">CBS 109366</strain>
    </source>
</reference>
<evidence type="ECO:0000313" key="2">
    <source>
        <dbReference type="Proteomes" id="UP001140234"/>
    </source>
</evidence>